<feature type="compositionally biased region" description="Acidic residues" evidence="1">
    <location>
        <begin position="3947"/>
        <end position="3960"/>
    </location>
</feature>
<feature type="region of interest" description="Disordered" evidence="1">
    <location>
        <begin position="3473"/>
        <end position="3501"/>
    </location>
</feature>
<sequence length="5356" mass="575979">MDSRCPPVAEAQEGRGTTCSRVSTVASLHPISCTQRYSVRSTDSSEEEKFSRGTDFSTFPFAAATLGSLSSWSATAVSSSTPSLSSSFEGKLQVKAPTFSVSLLSPDAPRSGYKTSLLSRESPGSVSTHSYRRGIRSEGSSRDGKIGKHWSTVDRAPMCPLTPSPWASSPRMPASFPSVRSGQNSVGQQQTLGYRPLRLPGVSTCLQQDAVTVSPRDSAPSPHFSPHRLSYGSSRSSISYAAPVRSVDYPPQHSPFLAGEELVSHPEVMSRYNCGNVHIPTEQQMGSAVQRITLPGPEIASSVPNGTHTRDGNILDWEPGCCPGGTPLSRSRPEMMPFPCSTSGNETTSEGNTRIHSTGEISGLGLRLSVAASSCRQQDSSTEAHPEHGVRRFVTEGKTSDTQRDFAHIATPEVQRSSPSPAALTGPVFGEPSRLSVPGTVSCSLPRERGEDHNNILRSQIQMDVALSCGTAKNEAPVNSLLRHTMMSSNRLFSRVSSERASDMQHVPTTSMDCWPSPGLSMENAFSPLTLTPRPPPLRRGFELQSSSAAGVDAQTCTSAQFGLCQSPKRLPLTLEKEIESQSLVNWACVESGLPREVGYFASKPVSGSRDLHKGPTGGMASQNIAIPERDVPRPTVVNLSLARTSASLLELTGASVPGEAGQANNGTSFTQADAPFCVFPTPNEKRSAEGHLRVGSTANAPASHTVPSLSRRCLHDELPLSDRVREEPVSVPPLGSSFTGRHPRGSVSLGTFADSYRHQKRDELGSPGPRAPCDGILQSAVSSRLASASGTADVFRSTPLFAVRRSEMDDILDGCYDSEDDNKLRRLLAPMPDSPFQKELSEMQFDFQQERQWKQCVALAIGAETAEHARYQGRTHVSNPKSISDAEPTRPRHERTLVSVKRPRVQPKRLQGDRHHSGNRLCVSESAFHERAGTDNIKGHGHPDMATDDLGAVCGHSLSGVAHDSKSEDGVCTLEIETGRTQCLEILVRKVKGDTGDEGCLGSTISVREPLREVHHRASCKHNVATPKESRPCKTFETNSEFRTHRRCLVDVSNTEEMEQPSNDTSGSMQPRGVRRTFERFGDGKCPDVPLDVSIGEGEKSTGLIPVAIDGRVHGNHTADKHEVVAQLIHRNNAASAGSPGKNMGTFTSVRSTAGHDAIQAVLEKDNGTAENIASASTVYEADGGADACWETDGRRPGSRSDTRVEKCEAIHRICDPESAEINTTLHSPSPASAHSVDHARSRHSTDRCRWHDANYRSVMTTGGEQPAEASRGEGSRTPAESQWVIGDEDREETAITAQLTVRTTSSENARCTRSGEDECSLHADEGESELSADARPLPEQDEESSAEVKTEKPAQQRGGKHPALDKQSARPSGPDSDAQQTTASFSHTENCVELEPEAGTKNAIVTPLQQQRDDAGPREETVQGRTDTGNTADAARRPALSGSTAEKRADGVPAASAERNLDVPSVPRHPASTGSPHGRMGPTRASRRARRGRGGRARRESSPSLAAAKEGRAVQPTQPTGEPAFTRWRGLTVSCRGDEGCRALCGEQAPEQSPAHPTPLAFRCRASSPGSVHPGVHETEANSRSKGSTAWRAERERRQETFLRASVVDDDTWTAADRPTDAGLKTTCVGEVVHLSVFERTASCTKNRDVNATEGEETQVRPYSSAGFEPQETPFPASEHQGCGTLPESAKENSLASDSSVEETETGRTEATSVVTQLTARPQIPPEPAATGVSRLAASGSAYGNSGGRKKTCLEALEEQKAGTLPQGSEDPDLWIQAGHTGPTEDPPPLSPTDHLRGVAARQCQEPIEVGSFVDGDTETEPALPGAVPLRTAPKHPEGEAERIASQASATIRKNLRPLDGTSLKDDTVSENRGGGDRAFGATFTEKKGDSDETREHRIVTELGKKGQKEEARNCNEPNSISRQAACRREKRLLEVHTSQSSGGKARKQPASEKGGQGDCGEGERLKRNAREALQGATPLEARPTAGGTVGGHPEGEKRATTSEAEHDEYEGASKKAVCSSTGTQSSEETATGQKGESNCKTRQSSPQPRPTMHEVFVADCVFDKFHLDRVENDTGEDGEDSGGEARLRETDGDKGEPMDAENSDSCLRAEDCMHPATNLLSSAVQAFWLGIAREVRPRRSLESHPRKWGLRTLHRNAYLSSIISSSLSKLKKSVQTLIAVLLLSPVPLSFLSLFSLHYRTGSSHASPAFFSLPPRFLTPRVSSLHPIAVSTLSTLPSVSSLCSRFMLSLAVSRSTHFLRFLLASFSATRFYLCYLLFRGVSFFLVALSLGPWWLVPGFSLILRPRSPFVVPFQVAPHAIPPSLLPLCLRLPSAYLSFSSSASKKYRGRATNALPFSLVDQKKKLSRRLSRISFRSLLPVPAHLKEYPPAELHLAPCVRGSLASRFASKDRAAKCTARDQGYHLPSSDSSSASSSVSFPTSTSSLFSNASSPVVLPSSSRPFTTTAGHSHRPSAQTAESAALLASPGRPLEIENKGTVQPPALHSESETLHGEGRTEREIRIREGDRMAGHESGRKDRGTKGKSEGENGEDGPQTHGQGSLEVRDAPARFDLDTQTEKEAACAGRGQRGDGERGTDREKENKEKPGATDQDQQREDEVGDERRRRRGEREDHVRPRAAHQGEERDSSGDRKRLHWSSPVAGTDLENLPGKPSELSSCSTEALHLSSLVGTCEHEAQSENEESRKPGSTHSFASLVPFASSRFPSSPPRALPASDAARACAESPLSSRRASSCLSSSSRSAASSSSFMSFAPLDLSGASPALPSSGQSPRATAVPSGSPAALGEAAADLALIPGDHSPRPATRGSGDSWRLCSSAPHCAENRNSLQTGLSRETATTKMDTKEETTQLVCPSSSCQETHDQGDANFAEPERTERDLQKQASQPSPLADFLRLSTADCGVHCFSYYLRGGVSASLPLMLGVRERLWCADACVSPVYKPPAAAAAAPPQTGGREAPATDCRGEAALGLNGDSCVPSPETGADPDLLGGDHHRVLEPSRGGFDEPSRTRERSAQRDAGPADGSRTQSSSPSQPAAFSSLRTVPPCLPLGGPPSQIKHEDDSEPGAKTAGVRPPERGKADCGLVRFAPFQKEQTEGRFCSPPPCALAPAQFECIQADHPTIGYEGERKRPVEGAHSERADAPAQRLRAPEQVRCLVGDTEHASDPMAPADVKTGGDDGHASGHFSPSRNGASSVVSSGAPASSVAQPLPSSASFSTSAIASSATCPLPPYFPPASSSDTSPLLNYVSPIAPASTRLPPSHTSFLPPSSPFSLRPPTPSAVHSSSVPPPPVYPSSFLPASSAPHSSCCSSTSSGSSLSRASSSQLPSREAALAERLGSVAGTRRLFDLATTHSQAGRAHAKKPSLGKRARGCVDRARCLEDRKLRHEEMKRQERRRRRQKRERSTSAFRCHTYLGDELRRNCRALLRRRLIDEFFARIERERERAFSRFAIASGIAQNRRVDREKARSPSIRNGRNGVSCPSRSCSTRHSACRASLSTSWSQTASEPQSCGASSPSPPTQTNLRKSTAQKNEESVVLCTCHEEEDGTPPLRAETDPAFVSRQRRADADKKWAADVAETESDSERRAAGRSWGSGGERRMNAPAERENLEQMLTGKRPQAQPEAAARSAEKATVGQERRDRCPQGFTKNRAAHGVSAPPRIRLCDYWLSFDWSLAPTTLGKGDDKETKRATAQVRETSPGVRREKRQRDEESGLRARLVKCKRRVPIGASERSEDDGSTKGDQGDSSGEEPDTEAKDRGPEEEFQGEERRDGKRSAYCVAVRQKVGALGWSRKTVEADEGEKDRRETEARLDFEEAGKTEEGEQHTRRETHHTDLDTCPQRGDGEVDRPPAGERNLGEAHTLCSREKTELSVQRQGDNGEGGETEEKKEEGKETKKRRGASPENPRALLSMATPRPPPERRMAASQQGGQGDTDWEAVESEREETECENRDKEGGWETEGRQIKTAEGRGQHGTEGQAPKPSEEEQCIRRVTLLEEAGRGRTADRGEERDPDQEENTAPPQTRLRSADESVLTSPKDRAKRRKLGPNFIEGRKNEKERLGDGHGRFGLDRTQGEGGVCVSRRDRDQLECEEAERKKRGDSPRLLEKEEETRIEIPTWDRTEALARPGEDPAVGNVSSGSRAALKTEESVEMNIEAGELERGFDTKAEEGMPLPSRSQRGSENGFLPTAACSRDSLPFSHMASSALDCFFSFFSLAPDIGCLSGSPEEGAGRRRDKAAGFSDARGTGLRRPSWCSALQSASSSSLPSSLSLPCCSGSAPLPEETMPASLSHKEEDALEAREERRQQGEAHRAAIPERGGRRSDTGKRELTESLRSGEDEASTEEGGRPGREEGERKNRDRESKTDPWGTTEGHASERRSREGFTSSGQGSEGWTEGSWKAAAEGCEMRQEGRTHNGDERARETRQDQEGKGRRRIVCASGSSDEARHTERDVGTSLVDSAIRQSLLWGVLFASGFEERRAAEEKKRFTAARFAGPEGALVRLDRRCPRLVSFAYKAAETRRRRVRNLLDRGVQVLEREMDHLYDATSPRVRDSEAEKETTREAEKRVNRNQKEGEEGNEHRERADAEDRGVSTERNIEEHEQPESEAGEGTRAQDASLPGGQARNGESPVEMPSAFCAVESRFPACSSLSSPLPDGIATGTRAVPHAGQAQRVGVLSDVKASFTLSPASVPLSALASSTPTCAAVTSTTLALASSPAGAAVPSSAANGISTPGVQTEEKEEMERRRETALQEENAQTEESDGKLRDAFPPHAKCDAKHTIAADAERPKRNIWPHCPAPGGRPLEASLSNESGNPVAPISSGPEQSSPFFCVPALRPAPGETKIKSPLDATSAARLSHPAGNLLCSSPPPFGSFAPPPNFVSPPRALEQPTCGASSSDPRLESPQGVPPFSGRKPVSPQTACSSPSWTPAASLSSASVSCRALCARSLASAFPAEICARFENGLHPPRASDVPREGTGTECEPESRRHRGFLQLEEGDDRREQDGEEGAKGERSARGGRHAGRLREQRPEDSNGCGIGDGDTCGEGGAENHKQQETQDDGGDEQRTRQIGEFEEGTARFLPAFEASESRHTPSESSGQAVSTGSTVTGRQRCGSEEENEDNTLGVGTADATRLTHVLPSRRGDSRASGPLPLCSADAERSSVRLESVSSARPAPSFPALPSSTSSVCSSGTLQLIHGVSEGGGKSEGTRDLGEVFASQAAPEQSISPLPVGHVTLQTNFQPSSLGLSAMEGCASVNATWPEHRGGSCVEKALFADKKTGVGQDRVESFCGQPSSPLPDVACCGENTFPRDEEKETAVEDLAPWAPVSAPTANPVAIASSRRIPL</sequence>
<feature type="compositionally biased region" description="Polar residues" evidence="1">
    <location>
        <begin position="3518"/>
        <end position="3544"/>
    </location>
</feature>
<feature type="transmembrane region" description="Helical" evidence="2">
    <location>
        <begin position="2274"/>
        <end position="2297"/>
    </location>
</feature>
<feature type="compositionally biased region" description="Basic and acidic residues" evidence="1">
    <location>
        <begin position="4064"/>
        <end position="4086"/>
    </location>
</feature>
<feature type="compositionally biased region" description="Basic and acidic residues" evidence="1">
    <location>
        <begin position="2589"/>
        <end position="2652"/>
    </location>
</feature>
<feature type="transmembrane region" description="Helical" evidence="2">
    <location>
        <begin position="2180"/>
        <end position="2201"/>
    </location>
</feature>
<feature type="compositionally biased region" description="Low complexity" evidence="1">
    <location>
        <begin position="2801"/>
        <end position="2812"/>
    </location>
</feature>
<feature type="compositionally biased region" description="Basic and acidic residues" evidence="1">
    <location>
        <begin position="4357"/>
        <end position="4377"/>
    </location>
</feature>
<feature type="region of interest" description="Disordered" evidence="1">
    <location>
        <begin position="3140"/>
        <end position="3231"/>
    </location>
</feature>
<feature type="compositionally biased region" description="Polar residues" evidence="1">
    <location>
        <begin position="2462"/>
        <end position="2480"/>
    </location>
</feature>
<feature type="compositionally biased region" description="Gly residues" evidence="1">
    <location>
        <begin position="5047"/>
        <end position="5059"/>
    </location>
</feature>
<feature type="region of interest" description="Disordered" evidence="1">
    <location>
        <begin position="1568"/>
        <end position="1599"/>
    </location>
</feature>
<feature type="compositionally biased region" description="Polar residues" evidence="1">
    <location>
        <begin position="1222"/>
        <end position="1234"/>
    </location>
</feature>
<feature type="region of interest" description="Disordered" evidence="1">
    <location>
        <begin position="2986"/>
        <end position="3093"/>
    </location>
</feature>
<feature type="compositionally biased region" description="Acidic residues" evidence="1">
    <location>
        <begin position="2076"/>
        <end position="2085"/>
    </location>
</feature>
<feature type="region of interest" description="Disordered" evidence="1">
    <location>
        <begin position="3690"/>
        <end position="4198"/>
    </location>
</feature>
<feature type="region of interest" description="Disordered" evidence="1">
    <location>
        <begin position="1222"/>
        <end position="1250"/>
    </location>
</feature>
<feature type="region of interest" description="Disordered" evidence="1">
    <location>
        <begin position="4976"/>
        <end position="5166"/>
    </location>
</feature>
<evidence type="ECO:0000256" key="1">
    <source>
        <dbReference type="SAM" id="MobiDB-lite"/>
    </source>
</evidence>
<feature type="compositionally biased region" description="Polar residues" evidence="1">
    <location>
        <begin position="2844"/>
        <end position="2858"/>
    </location>
</feature>
<feature type="region of interest" description="Disordered" evidence="1">
    <location>
        <begin position="2420"/>
        <end position="2764"/>
    </location>
</feature>
<feature type="compositionally biased region" description="Basic and acidic residues" evidence="1">
    <location>
        <begin position="4773"/>
        <end position="4801"/>
    </location>
</feature>
<feature type="compositionally biased region" description="Basic and acidic residues" evidence="1">
    <location>
        <begin position="1865"/>
        <end position="1878"/>
    </location>
</feature>
<feature type="compositionally biased region" description="Basic and acidic residues" evidence="1">
    <location>
        <begin position="3005"/>
        <end position="3031"/>
    </location>
</feature>
<gene>
    <name evidence="3" type="ORF">BN1204_035790</name>
</gene>
<feature type="compositionally biased region" description="Low complexity" evidence="1">
    <location>
        <begin position="3322"/>
        <end position="3342"/>
    </location>
</feature>
<feature type="compositionally biased region" description="Basic and acidic residues" evidence="1">
    <location>
        <begin position="4094"/>
        <end position="4142"/>
    </location>
</feature>
<feature type="compositionally biased region" description="Polar residues" evidence="1">
    <location>
        <begin position="1379"/>
        <end position="1391"/>
    </location>
</feature>
<feature type="compositionally biased region" description="Basic and acidic residues" evidence="1">
    <location>
        <begin position="2086"/>
        <end position="2100"/>
    </location>
</feature>
<feature type="compositionally biased region" description="Polar residues" evidence="1">
    <location>
        <begin position="2866"/>
        <end position="2876"/>
    </location>
</feature>
<feature type="compositionally biased region" description="Basic and acidic residues" evidence="1">
    <location>
        <begin position="4171"/>
        <end position="4182"/>
    </location>
</feature>
<name>A0A0F7UFM3_NEOCL</name>
<feature type="region of interest" description="Disordered" evidence="1">
    <location>
        <begin position="875"/>
        <end position="896"/>
    </location>
</feature>
<feature type="compositionally biased region" description="Low complexity" evidence="1">
    <location>
        <begin position="3043"/>
        <end position="3055"/>
    </location>
</feature>
<feature type="region of interest" description="Disordered" evidence="1">
    <location>
        <begin position="1781"/>
        <end position="1800"/>
    </location>
</feature>
<feature type="compositionally biased region" description="Basic and acidic residues" evidence="1">
    <location>
        <begin position="3898"/>
        <end position="3907"/>
    </location>
</feature>
<feature type="compositionally biased region" description="Basic and acidic residues" evidence="1">
    <location>
        <begin position="3961"/>
        <end position="3986"/>
    </location>
</feature>
<feature type="region of interest" description="Disordered" evidence="1">
    <location>
        <begin position="1262"/>
        <end position="1526"/>
    </location>
</feature>
<proteinExistence type="predicted"/>
<feature type="region of interest" description="Disordered" evidence="1">
    <location>
        <begin position="2777"/>
        <end position="2829"/>
    </location>
</feature>
<feature type="compositionally biased region" description="Pro residues" evidence="1">
    <location>
        <begin position="3282"/>
        <end position="3293"/>
    </location>
</feature>
<feature type="region of interest" description="Disordered" evidence="1">
    <location>
        <begin position="112"/>
        <end position="148"/>
    </location>
</feature>
<feature type="compositionally biased region" description="Low complexity" evidence="1">
    <location>
        <begin position="2732"/>
        <end position="2764"/>
    </location>
</feature>
<feature type="compositionally biased region" description="Basic and acidic residues" evidence="1">
    <location>
        <begin position="4556"/>
        <end position="4616"/>
    </location>
</feature>
<feature type="region of interest" description="Disordered" evidence="1">
    <location>
        <begin position="4239"/>
        <end position="4262"/>
    </location>
</feature>
<feature type="region of interest" description="Disordered" evidence="1">
    <location>
        <begin position="1814"/>
        <end position="2054"/>
    </location>
</feature>
<feature type="region of interest" description="Disordered" evidence="1">
    <location>
        <begin position="2074"/>
        <end position="2106"/>
    </location>
</feature>
<feature type="compositionally biased region" description="Polar residues" evidence="1">
    <location>
        <begin position="1297"/>
        <end position="1313"/>
    </location>
</feature>
<accession>A0A0F7UFM3</accession>
<feature type="compositionally biased region" description="Basic and acidic residues" evidence="1">
    <location>
        <begin position="4418"/>
        <end position="4443"/>
    </location>
</feature>
<feature type="region of interest" description="Disordered" evidence="1">
    <location>
        <begin position="4731"/>
        <end position="4844"/>
    </location>
</feature>
<feature type="region of interest" description="Disordered" evidence="1">
    <location>
        <begin position="3630"/>
        <end position="3667"/>
    </location>
</feature>
<feature type="compositionally biased region" description="Polar residues" evidence="1">
    <location>
        <begin position="5105"/>
        <end position="5120"/>
    </location>
</feature>
<feature type="compositionally biased region" description="Basic and acidic residues" evidence="1">
    <location>
        <begin position="3140"/>
        <end position="3156"/>
    </location>
</feature>
<keyword evidence="2" id="KW-1133">Transmembrane helix</keyword>
<feature type="region of interest" description="Disordered" evidence="1">
    <location>
        <begin position="1651"/>
        <end position="1735"/>
    </location>
</feature>
<feature type="compositionally biased region" description="Low complexity" evidence="1">
    <location>
        <begin position="3201"/>
        <end position="3231"/>
    </location>
</feature>
<feature type="compositionally biased region" description="Basic and acidic residues" evidence="1">
    <location>
        <begin position="4303"/>
        <end position="4350"/>
    </location>
</feature>
<feature type="region of interest" description="Disordered" evidence="1">
    <location>
        <begin position="3518"/>
        <end position="3615"/>
    </location>
</feature>
<feature type="compositionally biased region" description="Basic and acidic residues" evidence="1">
    <location>
        <begin position="1887"/>
        <end position="1916"/>
    </location>
</feature>
<feature type="region of interest" description="Disordered" evidence="1">
    <location>
        <begin position="4887"/>
        <end position="4943"/>
    </location>
</feature>
<feature type="compositionally biased region" description="Basic and acidic residues" evidence="1">
    <location>
        <begin position="1996"/>
        <end position="2016"/>
    </location>
</feature>
<feature type="region of interest" description="Disordered" evidence="1">
    <location>
        <begin position="3322"/>
        <end position="3344"/>
    </location>
</feature>
<feature type="compositionally biased region" description="Basic and acidic residues" evidence="1">
    <location>
        <begin position="1315"/>
        <end position="1327"/>
    </location>
</feature>
<feature type="region of interest" description="Disordered" evidence="1">
    <location>
        <begin position="2844"/>
        <end position="2883"/>
    </location>
</feature>
<feature type="compositionally biased region" description="Polar residues" evidence="1">
    <location>
        <begin position="1711"/>
        <end position="1722"/>
    </location>
</feature>
<feature type="compositionally biased region" description="Polar residues" evidence="1">
    <location>
        <begin position="2021"/>
        <end position="2049"/>
    </location>
</feature>
<feature type="region of interest" description="Disordered" evidence="1">
    <location>
        <begin position="3270"/>
        <end position="3304"/>
    </location>
</feature>
<evidence type="ECO:0000313" key="3">
    <source>
        <dbReference type="EMBL" id="CEL67791.1"/>
    </source>
</evidence>
<feature type="compositionally biased region" description="Basic and acidic residues" evidence="1">
    <location>
        <begin position="2507"/>
        <end position="2548"/>
    </location>
</feature>
<feature type="compositionally biased region" description="Basic residues" evidence="1">
    <location>
        <begin position="1487"/>
        <end position="1498"/>
    </location>
</feature>
<feature type="compositionally biased region" description="Polar residues" evidence="1">
    <location>
        <begin position="4929"/>
        <end position="4943"/>
    </location>
</feature>
<feature type="compositionally biased region" description="Basic and acidic residues" evidence="1">
    <location>
        <begin position="135"/>
        <end position="146"/>
    </location>
</feature>
<feature type="compositionally biased region" description="Basic and acidic residues" evidence="1">
    <location>
        <begin position="3856"/>
        <end position="3883"/>
    </location>
</feature>
<feature type="region of interest" description="Disordered" evidence="1">
    <location>
        <begin position="4556"/>
        <end position="4642"/>
    </location>
</feature>
<feature type="region of interest" description="Disordered" evidence="1">
    <location>
        <begin position="4289"/>
        <end position="4463"/>
    </location>
</feature>
<organism evidence="3">
    <name type="scientific">Neospora caninum (strain Liverpool)</name>
    <dbReference type="NCBI Taxonomy" id="572307"/>
    <lineage>
        <taxon>Eukaryota</taxon>
        <taxon>Sar</taxon>
        <taxon>Alveolata</taxon>
        <taxon>Apicomplexa</taxon>
        <taxon>Conoidasida</taxon>
        <taxon>Coccidia</taxon>
        <taxon>Eucoccidiorida</taxon>
        <taxon>Eimeriorina</taxon>
        <taxon>Sarcocystidae</taxon>
        <taxon>Neospora</taxon>
    </lineage>
</organism>
<feature type="compositionally biased region" description="Polar residues" evidence="1">
    <location>
        <begin position="113"/>
        <end position="129"/>
    </location>
</feature>
<protein>
    <submittedName>
        <fullName evidence="3">Uncharacterized protein</fullName>
    </submittedName>
</protein>
<dbReference type="EMBL" id="LN714483">
    <property type="protein sequence ID" value="CEL67791.1"/>
    <property type="molecule type" value="Genomic_DNA"/>
</dbReference>
<feature type="compositionally biased region" description="Basic and acidic residues" evidence="1">
    <location>
        <begin position="1413"/>
        <end position="1424"/>
    </location>
</feature>
<feature type="compositionally biased region" description="Basic and acidic residues" evidence="1">
    <location>
        <begin position="3578"/>
        <end position="3587"/>
    </location>
</feature>
<feature type="compositionally biased region" description="Basic and acidic residues" evidence="1">
    <location>
        <begin position="5010"/>
        <end position="5027"/>
    </location>
</feature>
<feature type="compositionally biased region" description="Basic and acidic residues" evidence="1">
    <location>
        <begin position="1237"/>
        <end position="1250"/>
    </location>
</feature>
<feature type="compositionally biased region" description="Basic and acidic residues" evidence="1">
    <location>
        <begin position="3807"/>
        <end position="3849"/>
    </location>
</feature>
<feature type="compositionally biased region" description="Low complexity" evidence="1">
    <location>
        <begin position="2426"/>
        <end position="2461"/>
    </location>
</feature>
<reference evidence="3" key="1">
    <citation type="journal article" date="2015" name="PLoS ONE">
        <title>Comprehensive Evaluation of Toxoplasma gondii VEG and Neospora caninum LIV Genomes with Tachyzoite Stage Transcriptome and Proteome Defines Novel Transcript Features.</title>
        <authorList>
            <person name="Ramaprasad A."/>
            <person name="Mourier T."/>
            <person name="Naeem R."/>
            <person name="Malas T.B."/>
            <person name="Moussa E."/>
            <person name="Panigrahi A."/>
            <person name="Vermont S.J."/>
            <person name="Otto T.D."/>
            <person name="Wastling J."/>
            <person name="Pain A."/>
        </authorList>
    </citation>
    <scope>NUCLEOTIDE SEQUENCE</scope>
    <source>
        <strain evidence="3">Liverpool</strain>
    </source>
</reference>
<feature type="compositionally biased region" description="Basic and acidic residues" evidence="1">
    <location>
        <begin position="3767"/>
        <end position="3788"/>
    </location>
</feature>
<feature type="compositionally biased region" description="Basic and acidic residues" evidence="1">
    <location>
        <begin position="2693"/>
        <end position="2706"/>
    </location>
</feature>
<evidence type="ECO:0000256" key="2">
    <source>
        <dbReference type="SAM" id="Phobius"/>
    </source>
</evidence>
<keyword evidence="2" id="KW-0472">Membrane</keyword>
<feature type="region of interest" description="Disordered" evidence="1">
    <location>
        <begin position="297"/>
        <end position="320"/>
    </location>
</feature>
<feature type="compositionally biased region" description="Basic and acidic residues" evidence="1">
    <location>
        <begin position="2564"/>
        <end position="2582"/>
    </location>
</feature>
<feature type="compositionally biased region" description="Basic and acidic residues" evidence="1">
    <location>
        <begin position="1964"/>
        <end position="1973"/>
    </location>
</feature>
<keyword evidence="2" id="KW-0812">Transmembrane</keyword>
<feature type="compositionally biased region" description="Basic and acidic residues" evidence="1">
    <location>
        <begin position="3745"/>
        <end position="3757"/>
    </location>
</feature>
<feature type="compositionally biased region" description="Basic and acidic residues" evidence="1">
    <location>
        <begin position="3995"/>
        <end position="4022"/>
    </location>
</feature>